<dbReference type="Proteomes" id="UP000065641">
    <property type="component" value="Chromosome"/>
</dbReference>
<dbReference type="GO" id="GO:0016491">
    <property type="term" value="F:oxidoreductase activity"/>
    <property type="evidence" value="ECO:0007669"/>
    <property type="project" value="InterPro"/>
</dbReference>
<sequence precursor="true">MKLILNITVAVLLSSLAMFASAADGWLKTMKSFELTDHMGQTHTLNEYEDKDYIVVYIHGSGCPIARLSVPTFLSIRDDYESKNIEFLMLNSFIQDDIPRIQNEAKEFNIDFPILKDADQSVARSLGVERTAEVFIVNPRNGEVVFRGPIDDSLGYETQRVVTEHNYLRDALDTVLAGGTVDMQDIPDSKGCLVGFFLS</sequence>
<dbReference type="InterPro" id="IPR000866">
    <property type="entry name" value="AhpC/TSA"/>
</dbReference>
<dbReference type="OrthoDB" id="9809746at2"/>
<feature type="chain" id="PRO_5006601455" description="Thioredoxin domain-containing protein" evidence="1">
    <location>
        <begin position="23"/>
        <end position="199"/>
    </location>
</feature>
<evidence type="ECO:0000313" key="3">
    <source>
        <dbReference type="EMBL" id="ALO45820.1"/>
    </source>
</evidence>
<dbReference type="InterPro" id="IPR047262">
    <property type="entry name" value="PRX-like1"/>
</dbReference>
<dbReference type="Pfam" id="PF00578">
    <property type="entry name" value="AhpC-TSA"/>
    <property type="match status" value="1"/>
</dbReference>
<feature type="signal peptide" evidence="1">
    <location>
        <begin position="1"/>
        <end position="22"/>
    </location>
</feature>
<dbReference type="AlphaFoldDB" id="A0A0S2KBX1"/>
<accession>A0A0S2KBX1</accession>
<dbReference type="SUPFAM" id="SSF52833">
    <property type="entry name" value="Thioredoxin-like"/>
    <property type="match status" value="1"/>
</dbReference>
<feature type="domain" description="Thioredoxin" evidence="2">
    <location>
        <begin position="24"/>
        <end position="177"/>
    </location>
</feature>
<evidence type="ECO:0000313" key="4">
    <source>
        <dbReference type="Proteomes" id="UP000065641"/>
    </source>
</evidence>
<evidence type="ECO:0000256" key="1">
    <source>
        <dbReference type="SAM" id="SignalP"/>
    </source>
</evidence>
<dbReference type="InterPro" id="IPR036249">
    <property type="entry name" value="Thioredoxin-like_sf"/>
</dbReference>
<reference evidence="3 4" key="1">
    <citation type="submission" date="2015-11" db="EMBL/GenBank/DDBJ databases">
        <authorList>
            <person name="Zhang Y."/>
            <person name="Guo Z."/>
        </authorList>
    </citation>
    <scope>NUCLEOTIDE SEQUENCE [LARGE SCALE GENOMIC DNA]</scope>
    <source>
        <strain evidence="3 4">KCTC 32221</strain>
    </source>
</reference>
<keyword evidence="1" id="KW-0732">Signal</keyword>
<dbReference type="InterPro" id="IPR013766">
    <property type="entry name" value="Thioredoxin_domain"/>
</dbReference>
<gene>
    <name evidence="3" type="ORF">PS2015_1160</name>
</gene>
<proteinExistence type="predicted"/>
<dbReference type="KEGG" id="pspi:PS2015_1160"/>
<dbReference type="PANTHER" id="PTHR43640:SF1">
    <property type="entry name" value="THIOREDOXIN-DEPENDENT PEROXIREDOXIN"/>
    <property type="match status" value="1"/>
</dbReference>
<dbReference type="Gene3D" id="3.40.30.10">
    <property type="entry name" value="Glutaredoxin"/>
    <property type="match status" value="1"/>
</dbReference>
<evidence type="ECO:0000259" key="2">
    <source>
        <dbReference type="PROSITE" id="PS51352"/>
    </source>
</evidence>
<keyword evidence="4" id="KW-1185">Reference proteome</keyword>
<dbReference type="EMBL" id="CP013189">
    <property type="protein sequence ID" value="ALO45820.1"/>
    <property type="molecule type" value="Genomic_DNA"/>
</dbReference>
<dbReference type="PANTHER" id="PTHR43640">
    <property type="entry name" value="OS07G0260300 PROTEIN"/>
    <property type="match status" value="1"/>
</dbReference>
<protein>
    <recommendedName>
        <fullName evidence="2">Thioredoxin domain-containing protein</fullName>
    </recommendedName>
</protein>
<dbReference type="STRING" id="1249552.PS2015_1160"/>
<name>A0A0S2KBX1_9GAMM</name>
<dbReference type="GO" id="GO:0016209">
    <property type="term" value="F:antioxidant activity"/>
    <property type="evidence" value="ECO:0007669"/>
    <property type="project" value="InterPro"/>
</dbReference>
<dbReference type="PROSITE" id="PS51352">
    <property type="entry name" value="THIOREDOXIN_2"/>
    <property type="match status" value="1"/>
</dbReference>
<dbReference type="RefSeq" id="WP_058021328.1">
    <property type="nucleotide sequence ID" value="NZ_CP013189.1"/>
</dbReference>
<organism evidence="3 4">
    <name type="scientific">Pseudohongiella spirulinae</name>
    <dbReference type="NCBI Taxonomy" id="1249552"/>
    <lineage>
        <taxon>Bacteria</taxon>
        <taxon>Pseudomonadati</taxon>
        <taxon>Pseudomonadota</taxon>
        <taxon>Gammaproteobacteria</taxon>
        <taxon>Pseudomonadales</taxon>
        <taxon>Pseudohongiellaceae</taxon>
        <taxon>Pseudohongiella</taxon>
    </lineage>
</organism>